<accession>A0A9W8GLH3</accession>
<proteinExistence type="predicted"/>
<gene>
    <name evidence="1" type="ORF">IWW39_003453</name>
</gene>
<reference evidence="1" key="1">
    <citation type="submission" date="2022-07" db="EMBL/GenBank/DDBJ databases">
        <title>Phylogenomic reconstructions and comparative analyses of Kickxellomycotina fungi.</title>
        <authorList>
            <person name="Reynolds N.K."/>
            <person name="Stajich J.E."/>
            <person name="Barry K."/>
            <person name="Grigoriev I.V."/>
            <person name="Crous P."/>
            <person name="Smith M.E."/>
        </authorList>
    </citation>
    <scope>NUCLEOTIDE SEQUENCE</scope>
    <source>
        <strain evidence="1">CBS 109367</strain>
    </source>
</reference>
<name>A0A9W8GLH3_9FUNG</name>
<organism evidence="1 2">
    <name type="scientific">Coemansia spiralis</name>
    <dbReference type="NCBI Taxonomy" id="417178"/>
    <lineage>
        <taxon>Eukaryota</taxon>
        <taxon>Fungi</taxon>
        <taxon>Fungi incertae sedis</taxon>
        <taxon>Zoopagomycota</taxon>
        <taxon>Kickxellomycotina</taxon>
        <taxon>Kickxellomycetes</taxon>
        <taxon>Kickxellales</taxon>
        <taxon>Kickxellaceae</taxon>
        <taxon>Coemansia</taxon>
    </lineage>
</organism>
<comment type="caution">
    <text evidence="1">The sequence shown here is derived from an EMBL/GenBank/DDBJ whole genome shotgun (WGS) entry which is preliminary data.</text>
</comment>
<dbReference type="Proteomes" id="UP001151516">
    <property type="component" value="Unassembled WGS sequence"/>
</dbReference>
<evidence type="ECO:0000313" key="2">
    <source>
        <dbReference type="Proteomes" id="UP001151516"/>
    </source>
</evidence>
<protein>
    <submittedName>
        <fullName evidence="1">Uncharacterized protein</fullName>
    </submittedName>
</protein>
<dbReference type="AlphaFoldDB" id="A0A9W8GLH3"/>
<sequence length="570" mass="63505">MDSRSPFQTLPMLIVYKVVEYLEGCPRKLHGSTSDEFKKKSDTLAPLLMVSERWCAAALASICSVCTLSFSHSREAIEVRFPGWPSSIPHAPFRKTHLAKKVIALADVWQNLCDGKFCEVITLPQYETLSFPSAKFLEFRLSKAVKEEVAVAHNSQSPSAPTPEIGREQVASVARALLRLVPTVIDMDMTVCTIGDTEPNYIQLYEWLVTELCRGRVDRLQIWSWTRGVVLPLRLDDISGLTSITRGKNVSNSAFSRLAYLSAGTLKTLEILLTEVDWLDLIFGDTDDPVVYANLVSLKLEIGEIPYGTTWAAIEAVEPFPVLATLEIYGGYPFADDLLFRGNGGTLQNLCLPFSALCRNALGRFNVLRRSAVTRMNSICIDEAVDADQAFLIENADFAFEQQVHHILEVAYSLVLPNNPEEYRLYHSLLSAPKAAILQRLDFGDLVFSASGLFEVVAALPSLSSLTCAISGFGQGIEAIPPKERPISLHTKYYPLSQNFRTLIPVYYRDSSAKEMAHVAMLLAVVCPSLRAVIVPPMQRSEYSREIAWSMLNATFKPYADRLNGLIYWD</sequence>
<dbReference type="OrthoDB" id="5522484at2759"/>
<evidence type="ECO:0000313" key="1">
    <source>
        <dbReference type="EMBL" id="KAJ2686705.1"/>
    </source>
</evidence>
<keyword evidence="2" id="KW-1185">Reference proteome</keyword>
<dbReference type="EMBL" id="JANBTX010000097">
    <property type="protein sequence ID" value="KAJ2686705.1"/>
    <property type="molecule type" value="Genomic_DNA"/>
</dbReference>